<feature type="transmembrane region" description="Helical" evidence="7">
    <location>
        <begin position="72"/>
        <end position="92"/>
    </location>
</feature>
<feature type="domain" description="DUF3817" evidence="8">
    <location>
        <begin position="18"/>
        <end position="122"/>
    </location>
</feature>
<gene>
    <name evidence="9" type="ORF">M3D15_07840</name>
</gene>
<comment type="subcellular location">
    <subcellularLocation>
        <location evidence="1">Cell membrane</location>
        <topology evidence="1">Multi-pass membrane protein</topology>
    </subcellularLocation>
</comment>
<dbReference type="InterPro" id="IPR023845">
    <property type="entry name" value="DUF3817_TM"/>
</dbReference>
<organism evidence="9 10">
    <name type="scientific">Pseudoclavibacter albus</name>
    <dbReference type="NCBI Taxonomy" id="272241"/>
    <lineage>
        <taxon>Bacteria</taxon>
        <taxon>Bacillati</taxon>
        <taxon>Actinomycetota</taxon>
        <taxon>Actinomycetes</taxon>
        <taxon>Micrococcales</taxon>
        <taxon>Microbacteriaceae</taxon>
        <taxon>Pseudoclavibacter</taxon>
    </lineage>
</organism>
<evidence type="ECO:0000256" key="4">
    <source>
        <dbReference type="ARBA" id="ARBA00022989"/>
    </source>
</evidence>
<protein>
    <submittedName>
        <fullName evidence="9">DUF3817 domain-containing protein</fullName>
    </submittedName>
</protein>
<evidence type="ECO:0000256" key="5">
    <source>
        <dbReference type="ARBA" id="ARBA00023136"/>
    </source>
</evidence>
<dbReference type="PANTHER" id="PTHR40077:SF2">
    <property type="entry name" value="MEMBRANE PROTEIN"/>
    <property type="match status" value="1"/>
</dbReference>
<keyword evidence="10" id="KW-1185">Reference proteome</keyword>
<evidence type="ECO:0000256" key="3">
    <source>
        <dbReference type="ARBA" id="ARBA00022692"/>
    </source>
</evidence>
<dbReference type="Proteomes" id="UP001525379">
    <property type="component" value="Unassembled WGS sequence"/>
</dbReference>
<name>A0ABT2HY47_9MICO</name>
<dbReference type="Pfam" id="PF12823">
    <property type="entry name" value="DUF3817"/>
    <property type="match status" value="1"/>
</dbReference>
<evidence type="ECO:0000259" key="8">
    <source>
        <dbReference type="Pfam" id="PF12823"/>
    </source>
</evidence>
<evidence type="ECO:0000256" key="6">
    <source>
        <dbReference type="SAM" id="MobiDB-lite"/>
    </source>
</evidence>
<keyword evidence="4 7" id="KW-1133">Transmembrane helix</keyword>
<sequence>MTHAIRLENIPKIHRARRFYTVTAYVTGVLLLLLVAEMVFKYAFHLELELGGPFGFLAFVQEGTTVALNLSLWVLIVHGWFYVVYLIAAYLLWMRMRWPLWVLLAMAGGGVVPFLSFVTEYVMGRRADREVAAAAADHQAQADEDAELREFEQSLSSVERAALDAEVRSEAARRAQANEGPRTTHKTY</sequence>
<keyword evidence="3 7" id="KW-0812">Transmembrane</keyword>
<feature type="region of interest" description="Disordered" evidence="6">
    <location>
        <begin position="166"/>
        <end position="188"/>
    </location>
</feature>
<evidence type="ECO:0000313" key="9">
    <source>
        <dbReference type="EMBL" id="MCT2043240.1"/>
    </source>
</evidence>
<evidence type="ECO:0000313" key="10">
    <source>
        <dbReference type="Proteomes" id="UP001525379"/>
    </source>
</evidence>
<proteinExistence type="predicted"/>
<comment type="caution">
    <text evidence="9">The sequence shown here is derived from an EMBL/GenBank/DDBJ whole genome shotgun (WGS) entry which is preliminary data.</text>
</comment>
<accession>A0ABT2HY47</accession>
<evidence type="ECO:0000256" key="7">
    <source>
        <dbReference type="SAM" id="Phobius"/>
    </source>
</evidence>
<dbReference type="PANTHER" id="PTHR40077">
    <property type="entry name" value="MEMBRANE PROTEIN-RELATED"/>
    <property type="match status" value="1"/>
</dbReference>
<dbReference type="EMBL" id="JALXSQ010000031">
    <property type="protein sequence ID" value="MCT2043240.1"/>
    <property type="molecule type" value="Genomic_DNA"/>
</dbReference>
<evidence type="ECO:0000256" key="1">
    <source>
        <dbReference type="ARBA" id="ARBA00004651"/>
    </source>
</evidence>
<dbReference type="RefSeq" id="WP_083523074.1">
    <property type="nucleotide sequence ID" value="NZ_JAFDPW010000001.1"/>
</dbReference>
<dbReference type="NCBIfam" id="TIGR03954">
    <property type="entry name" value="integ_memb_HG"/>
    <property type="match status" value="1"/>
</dbReference>
<keyword evidence="2" id="KW-1003">Cell membrane</keyword>
<keyword evidence="5 7" id="KW-0472">Membrane</keyword>
<reference evidence="9 10" key="1">
    <citation type="submission" date="2022-04" db="EMBL/GenBank/DDBJ databases">
        <title>Human microbiome associated bacterial genomes.</title>
        <authorList>
            <person name="Sandstrom S."/>
            <person name="Salamzade R."/>
            <person name="Kalan L.R."/>
        </authorList>
    </citation>
    <scope>NUCLEOTIDE SEQUENCE [LARGE SCALE GENOMIC DNA]</scope>
    <source>
        <strain evidence="10">p3-SID1799</strain>
    </source>
</reference>
<feature type="transmembrane region" description="Helical" evidence="7">
    <location>
        <begin position="19"/>
        <end position="36"/>
    </location>
</feature>
<feature type="transmembrane region" description="Helical" evidence="7">
    <location>
        <begin position="98"/>
        <end position="119"/>
    </location>
</feature>
<evidence type="ECO:0000256" key="2">
    <source>
        <dbReference type="ARBA" id="ARBA00022475"/>
    </source>
</evidence>